<dbReference type="Gene3D" id="3.40.50.300">
    <property type="entry name" value="P-loop containing nucleotide triphosphate hydrolases"/>
    <property type="match status" value="1"/>
</dbReference>
<dbReference type="PANTHER" id="PTHR37807">
    <property type="entry name" value="OS07G0160300 PROTEIN"/>
    <property type="match status" value="1"/>
</dbReference>
<evidence type="ECO:0000313" key="2">
    <source>
        <dbReference type="Proteomes" id="UP001366085"/>
    </source>
</evidence>
<accession>A0ABU8LLJ5</accession>
<dbReference type="EMBL" id="JBBDGN010000009">
    <property type="protein sequence ID" value="MEJ1092108.1"/>
    <property type="molecule type" value="Genomic_DNA"/>
</dbReference>
<organism evidence="1 2">
    <name type="scientific">Microbacterium istanbulense</name>
    <dbReference type="NCBI Taxonomy" id="3122049"/>
    <lineage>
        <taxon>Bacteria</taxon>
        <taxon>Bacillati</taxon>
        <taxon>Actinomycetota</taxon>
        <taxon>Actinomycetes</taxon>
        <taxon>Micrococcales</taxon>
        <taxon>Microbacteriaceae</taxon>
        <taxon>Microbacterium</taxon>
    </lineage>
</organism>
<name>A0ABU8LLJ5_9MICO</name>
<sequence>MAGLPASGKSTIADAAARLLGCAVISVDPIEAALWTAGIDRDQPTGLAAYVAAEAIAEAQLRLGHDVIIDAVNDAEAARQQWQDLADRAGAGILFVEVFTTDIAEHRRRLETRERGIAGFPEPTWEQIQGRRAGFDGWDTPRLRLDSREPVEVQARRIVDAVAGRFDKLSDPGV</sequence>
<dbReference type="Pfam" id="PF13671">
    <property type="entry name" value="AAA_33"/>
    <property type="match status" value="1"/>
</dbReference>
<evidence type="ECO:0000313" key="1">
    <source>
        <dbReference type="EMBL" id="MEJ1092108.1"/>
    </source>
</evidence>
<gene>
    <name evidence="1" type="ORF">WDU93_10435</name>
</gene>
<dbReference type="InterPro" id="IPR027417">
    <property type="entry name" value="P-loop_NTPase"/>
</dbReference>
<reference evidence="1 2" key="1">
    <citation type="submission" date="2024-02" db="EMBL/GenBank/DDBJ databases">
        <authorList>
            <person name="Saticioglu I.B."/>
        </authorList>
    </citation>
    <scope>NUCLEOTIDE SEQUENCE [LARGE SCALE GENOMIC DNA]</scope>
    <source>
        <strain evidence="1 2">Mu-43</strain>
    </source>
</reference>
<keyword evidence="2" id="KW-1185">Reference proteome</keyword>
<dbReference type="RefSeq" id="WP_337320332.1">
    <property type="nucleotide sequence ID" value="NZ_JBBDGN010000009.1"/>
</dbReference>
<dbReference type="PANTHER" id="PTHR37807:SF3">
    <property type="entry name" value="OS07G0160300 PROTEIN"/>
    <property type="match status" value="1"/>
</dbReference>
<proteinExistence type="predicted"/>
<comment type="caution">
    <text evidence="1">The sequence shown here is derived from an EMBL/GenBank/DDBJ whole genome shotgun (WGS) entry which is preliminary data.</text>
</comment>
<protein>
    <submittedName>
        <fullName evidence="1">AAA family ATPase</fullName>
    </submittedName>
</protein>
<dbReference type="Proteomes" id="UP001366085">
    <property type="component" value="Unassembled WGS sequence"/>
</dbReference>
<dbReference type="SUPFAM" id="SSF52540">
    <property type="entry name" value="P-loop containing nucleoside triphosphate hydrolases"/>
    <property type="match status" value="1"/>
</dbReference>